<evidence type="ECO:0000313" key="4">
    <source>
        <dbReference type="EMBL" id="SFB90470.1"/>
    </source>
</evidence>
<keyword evidence="3" id="KW-0732">Signal</keyword>
<dbReference type="AlphaFoldDB" id="A0A1I1EZW6"/>
<sequence>MRIKIALTCAFFMPFFSYSYLDMNDLREPFHDVVKTYDCVWDGRNIGRVLSLSACTKQDSAFLSAIGDECGEVIRFFSGGETSTLFDYKKGNFGGPNNSCYISTKLNKIIELTNPEETTSSVCPNSHPFPVVVNSQDKCAKNSEENNNDDSCPDLNGFDVPDLAFSAGDDTTICFPNPSGSGNACSYTSDNGVFQLPPSLASAENVNCETGEPELPYENPNDTDTPDEDGCVIKTGQKYCEAQEEDNCKFVNAAVNYDSVLECNNSCGDINGKFYCPKDTGTDPIPDINDNCTDEVFRLANPTFCSEKSDETDKNEDGKVDNTDVVEGLNTGNQLAESTLSEIKKGNADQVAEQKKLNEKSFANNQLLSSLNSKVSETNGLLEKINDKLNESSDVNSEKGSFDVSTAQSELDELKSKYQTTMSGIKTEASNLVKELNAGGGGFNSCHDLISMNGKTHTRCLDQFSDEMIPISNGILLFFTILAGFVVLGGVSKNV</sequence>
<dbReference type="EMBL" id="FOLO01000002">
    <property type="protein sequence ID" value="SFB90470.1"/>
    <property type="molecule type" value="Genomic_DNA"/>
</dbReference>
<dbReference type="STRING" id="1123010.SAMN02745724_00438"/>
<keyword evidence="2" id="KW-1133">Transmembrane helix</keyword>
<protein>
    <recommendedName>
        <fullName evidence="6">Thrombospondin type 3 repeat-containing protein</fullName>
    </recommendedName>
</protein>
<evidence type="ECO:0008006" key="6">
    <source>
        <dbReference type="Google" id="ProtNLM"/>
    </source>
</evidence>
<feature type="transmembrane region" description="Helical" evidence="2">
    <location>
        <begin position="468"/>
        <end position="491"/>
    </location>
</feature>
<organism evidence="4 5">
    <name type="scientific">Pseudoalteromonas denitrificans DSM 6059</name>
    <dbReference type="NCBI Taxonomy" id="1123010"/>
    <lineage>
        <taxon>Bacteria</taxon>
        <taxon>Pseudomonadati</taxon>
        <taxon>Pseudomonadota</taxon>
        <taxon>Gammaproteobacteria</taxon>
        <taxon>Alteromonadales</taxon>
        <taxon>Pseudoalteromonadaceae</taxon>
        <taxon>Pseudoalteromonas</taxon>
    </lineage>
</organism>
<evidence type="ECO:0000256" key="3">
    <source>
        <dbReference type="SAM" id="SignalP"/>
    </source>
</evidence>
<keyword evidence="5" id="KW-1185">Reference proteome</keyword>
<feature type="compositionally biased region" description="Basic and acidic residues" evidence="1">
    <location>
        <begin position="307"/>
        <end position="322"/>
    </location>
</feature>
<keyword evidence="2" id="KW-0472">Membrane</keyword>
<dbReference type="RefSeq" id="WP_091979433.1">
    <property type="nucleotide sequence ID" value="NZ_FOLO01000002.1"/>
</dbReference>
<gene>
    <name evidence="4" type="ORF">SAMN02745724_00438</name>
</gene>
<name>A0A1I1EZW6_9GAMM</name>
<feature type="chain" id="PRO_5011498152" description="Thrombospondin type 3 repeat-containing protein" evidence="3">
    <location>
        <begin position="20"/>
        <end position="495"/>
    </location>
</feature>
<feature type="signal peptide" evidence="3">
    <location>
        <begin position="1"/>
        <end position="19"/>
    </location>
</feature>
<feature type="region of interest" description="Disordered" evidence="1">
    <location>
        <begin position="306"/>
        <end position="326"/>
    </location>
</feature>
<evidence type="ECO:0000256" key="2">
    <source>
        <dbReference type="SAM" id="Phobius"/>
    </source>
</evidence>
<dbReference type="InterPro" id="IPR018247">
    <property type="entry name" value="EF_Hand_1_Ca_BS"/>
</dbReference>
<keyword evidence="2" id="KW-0812">Transmembrane</keyword>
<accession>A0A1I1EZW6</accession>
<evidence type="ECO:0000256" key="1">
    <source>
        <dbReference type="SAM" id="MobiDB-lite"/>
    </source>
</evidence>
<reference evidence="4 5" key="1">
    <citation type="submission" date="2016-10" db="EMBL/GenBank/DDBJ databases">
        <authorList>
            <person name="de Groot N.N."/>
        </authorList>
    </citation>
    <scope>NUCLEOTIDE SEQUENCE [LARGE SCALE GENOMIC DNA]</scope>
    <source>
        <strain evidence="4 5">DSM 6059</strain>
    </source>
</reference>
<dbReference type="Proteomes" id="UP000198862">
    <property type="component" value="Unassembled WGS sequence"/>
</dbReference>
<proteinExistence type="predicted"/>
<dbReference type="PROSITE" id="PS00018">
    <property type="entry name" value="EF_HAND_1"/>
    <property type="match status" value="1"/>
</dbReference>
<evidence type="ECO:0000313" key="5">
    <source>
        <dbReference type="Proteomes" id="UP000198862"/>
    </source>
</evidence>